<protein>
    <submittedName>
        <fullName evidence="1">Uncharacterized protein</fullName>
    </submittedName>
</protein>
<dbReference type="Proteomes" id="UP000078544">
    <property type="component" value="Unassembled WGS sequence"/>
</dbReference>
<accession>A0A162IIA2</accession>
<proteinExistence type="predicted"/>
<name>A0A162IIA2_9HYPO</name>
<organism evidence="1 2">
    <name type="scientific">Moelleriella libera RCEF 2490</name>
    <dbReference type="NCBI Taxonomy" id="1081109"/>
    <lineage>
        <taxon>Eukaryota</taxon>
        <taxon>Fungi</taxon>
        <taxon>Dikarya</taxon>
        <taxon>Ascomycota</taxon>
        <taxon>Pezizomycotina</taxon>
        <taxon>Sordariomycetes</taxon>
        <taxon>Hypocreomycetidae</taxon>
        <taxon>Hypocreales</taxon>
        <taxon>Clavicipitaceae</taxon>
        <taxon>Moelleriella</taxon>
    </lineage>
</organism>
<dbReference type="AlphaFoldDB" id="A0A162IIA2"/>
<gene>
    <name evidence="1" type="ORF">AAL_05579</name>
</gene>
<comment type="caution">
    <text evidence="1">The sequence shown here is derived from an EMBL/GenBank/DDBJ whole genome shotgun (WGS) entry which is preliminary data.</text>
</comment>
<evidence type="ECO:0000313" key="2">
    <source>
        <dbReference type="Proteomes" id="UP000078544"/>
    </source>
</evidence>
<keyword evidence="2" id="KW-1185">Reference proteome</keyword>
<evidence type="ECO:0000313" key="1">
    <source>
        <dbReference type="EMBL" id="KZZ93863.1"/>
    </source>
</evidence>
<dbReference type="EMBL" id="AZGY01000012">
    <property type="protein sequence ID" value="KZZ93863.1"/>
    <property type="molecule type" value="Genomic_DNA"/>
</dbReference>
<reference evidence="1 2" key="1">
    <citation type="journal article" date="2016" name="Genome Biol. Evol.">
        <title>Divergent and convergent evolution of fungal pathogenicity.</title>
        <authorList>
            <person name="Shang Y."/>
            <person name="Xiao G."/>
            <person name="Zheng P."/>
            <person name="Cen K."/>
            <person name="Zhan S."/>
            <person name="Wang C."/>
        </authorList>
    </citation>
    <scope>NUCLEOTIDE SEQUENCE [LARGE SCALE GENOMIC DNA]</scope>
    <source>
        <strain evidence="1 2">RCEF 2490</strain>
    </source>
</reference>
<sequence length="101" mass="10198">MPPAALPGAGGASSMSLPSGLPSWTNLPVSSRLLRALCLAPGGTLICGVRRGGFDTGGGGNDPFSTLKTRDLHGFHAAYLTIFSRVSPVSAGAGSALNFRK</sequence>